<organism evidence="2 3">
    <name type="scientific">Seleniivibrio woodruffii</name>
    <dbReference type="NCBI Taxonomy" id="1078050"/>
    <lineage>
        <taxon>Bacteria</taxon>
        <taxon>Pseudomonadati</taxon>
        <taxon>Deferribacterota</taxon>
        <taxon>Deferribacteres</taxon>
        <taxon>Deferribacterales</taxon>
        <taxon>Geovibrionaceae</taxon>
        <taxon>Seleniivibrio</taxon>
    </lineage>
</organism>
<gene>
    <name evidence="2" type="ORF">C8D98_1665</name>
</gene>
<proteinExistence type="predicted"/>
<dbReference type="Proteomes" id="UP000294614">
    <property type="component" value="Unassembled WGS sequence"/>
</dbReference>
<evidence type="ECO:0000313" key="3">
    <source>
        <dbReference type="Proteomes" id="UP000294614"/>
    </source>
</evidence>
<dbReference type="EMBL" id="SMGG01000004">
    <property type="protein sequence ID" value="TCK60786.1"/>
    <property type="molecule type" value="Genomic_DNA"/>
</dbReference>
<sequence>MVKYLVGSVLVLLLAAAVVFYMVKRPGVAEKVDAAANVPGGKIEKAEIVKDPNSDMYYLKITDMQLAGGMKQGDTICDANVDIYFPTESDAKLVLKNRNNIAPFLASGLVNRTPTDAMMYETQDEMAKALVDGYAKKFNIKTIKGMIFSSITCGVRQ</sequence>
<keyword evidence="1" id="KW-0812">Transmembrane</keyword>
<comment type="caution">
    <text evidence="2">The sequence shown here is derived from an EMBL/GenBank/DDBJ whole genome shotgun (WGS) entry which is preliminary data.</text>
</comment>
<evidence type="ECO:0000313" key="2">
    <source>
        <dbReference type="EMBL" id="TCK60786.1"/>
    </source>
</evidence>
<feature type="transmembrane region" description="Helical" evidence="1">
    <location>
        <begin position="6"/>
        <end position="23"/>
    </location>
</feature>
<keyword evidence="1" id="KW-1133">Transmembrane helix</keyword>
<keyword evidence="1" id="KW-0472">Membrane</keyword>
<accession>A0A4R1K8U4</accession>
<evidence type="ECO:0008006" key="4">
    <source>
        <dbReference type="Google" id="ProtNLM"/>
    </source>
</evidence>
<protein>
    <recommendedName>
        <fullName evidence="4">Flagellar protein FliL</fullName>
    </recommendedName>
</protein>
<keyword evidence="3" id="KW-1185">Reference proteome</keyword>
<name>A0A4R1K8U4_9BACT</name>
<evidence type="ECO:0000256" key="1">
    <source>
        <dbReference type="SAM" id="Phobius"/>
    </source>
</evidence>
<dbReference type="RefSeq" id="WP_132873651.1">
    <property type="nucleotide sequence ID" value="NZ_JAJUHT010000001.1"/>
</dbReference>
<dbReference type="AlphaFoldDB" id="A0A4R1K8U4"/>
<reference evidence="2 3" key="1">
    <citation type="submission" date="2019-03" db="EMBL/GenBank/DDBJ databases">
        <title>Genomic Encyclopedia of Type Strains, Phase IV (KMG-IV): sequencing the most valuable type-strain genomes for metagenomic binning, comparative biology and taxonomic classification.</title>
        <authorList>
            <person name="Goeker M."/>
        </authorList>
    </citation>
    <scope>NUCLEOTIDE SEQUENCE [LARGE SCALE GENOMIC DNA]</scope>
    <source>
        <strain evidence="2 3">DSM 24984</strain>
    </source>
</reference>